<dbReference type="AlphaFoldDB" id="A0A1F4S388"/>
<accession>A0A1F4S388</accession>
<dbReference type="Proteomes" id="UP000177905">
    <property type="component" value="Unassembled WGS sequence"/>
</dbReference>
<dbReference type="EMBL" id="MEUA01000028">
    <property type="protein sequence ID" value="OGC14891.1"/>
    <property type="molecule type" value="Genomic_DNA"/>
</dbReference>
<feature type="region of interest" description="Disordered" evidence="1">
    <location>
        <begin position="1039"/>
        <end position="1083"/>
    </location>
</feature>
<organism evidence="2 3">
    <name type="scientific">candidate division WOR-1 bacterium RIFOXYB2_FULL_36_35</name>
    <dbReference type="NCBI Taxonomy" id="1802578"/>
    <lineage>
        <taxon>Bacteria</taxon>
        <taxon>Bacillati</taxon>
        <taxon>Saganbacteria</taxon>
    </lineage>
</organism>
<comment type="caution">
    <text evidence="2">The sequence shown here is derived from an EMBL/GenBank/DDBJ whole genome shotgun (WGS) entry which is preliminary data.</text>
</comment>
<gene>
    <name evidence="2" type="ORF">A2290_07320</name>
</gene>
<reference evidence="2 3" key="1">
    <citation type="journal article" date="2016" name="Nat. Commun.">
        <title>Thousands of microbial genomes shed light on interconnected biogeochemical processes in an aquifer system.</title>
        <authorList>
            <person name="Anantharaman K."/>
            <person name="Brown C.T."/>
            <person name="Hug L.A."/>
            <person name="Sharon I."/>
            <person name="Castelle C.J."/>
            <person name="Probst A.J."/>
            <person name="Thomas B.C."/>
            <person name="Singh A."/>
            <person name="Wilkins M.J."/>
            <person name="Karaoz U."/>
            <person name="Brodie E.L."/>
            <person name="Williams K.H."/>
            <person name="Hubbard S.S."/>
            <person name="Banfield J.F."/>
        </authorList>
    </citation>
    <scope>NUCLEOTIDE SEQUENCE [LARGE SCALE GENOMIC DNA]</scope>
</reference>
<evidence type="ECO:0000313" key="2">
    <source>
        <dbReference type="EMBL" id="OGC14891.1"/>
    </source>
</evidence>
<protein>
    <submittedName>
        <fullName evidence="2">Uncharacterized protein</fullName>
    </submittedName>
</protein>
<evidence type="ECO:0000256" key="1">
    <source>
        <dbReference type="SAM" id="MobiDB-lite"/>
    </source>
</evidence>
<name>A0A1F4S388_UNCSA</name>
<proteinExistence type="predicted"/>
<sequence length="1111" mass="122327">MVSIGLNLISYFSALSATHLTASNDSTNGTDTTLQEVDPAILQAQYEVVLKIIDLIELKDRVSTLADRLDRLDPGYSIRKGISHKLDRFFVGDQRVSFSEKDDFDFQGEDKKKVFDALIRAGLITRKVVSGRQGRHCILNFEEIFVSFAIKNIVIDGQVVSDERKAKIFTSLLALITKKLEQSLDESLDLRGFISDAEFGIFGDRVRPAVVFGALSDYVEKKRLLDANSGHYYNVYVVKKEAFRTVASDFNAFKSAVNIPGITEDADLLAIYRILQTAYDKEKRLERVKDNLSAAVTKSETPSTSSGDIITPWLAEVGERAVYGTDNYLQRLDIIAKVRREIGETYELDGRSYDVETLTDATSIIASHEKELLGKLQGKTKELFDTAAGSTYARIMRVERDLSNAINNKKESGTVGLDTSRTMELLPEMVKPSAKKPLNAFWSWMATQGARGGLTFEVPVETIGSERGADLMATVAVKPSFSGKIGDNYLLQFDPYFLGLKQYGFNLHGLTIDPDASYLPKDFSLGVDIVNKLNVVRQSFSTIVDGNFLANGRLSLGDAGLLYGMNGRLSYEKNRTVALGDVYTTSGRFAFGFDLGFSSNIFSLMISFNAVWQTAPVVSANGMETFSNVLAGELPVYRGIDASLVGILDLSRLGNFTVNSYFTDMPRSDDTVAGIFGIYRPENFSSLYVAGGYTLTSDNIWKPGIKVGTGEVDLFGVSSLGFVAGYTFDRSFGNKDFNFRNGTFTAGVVGGFGGRRRVSVRALRAALRSEREGRISRSQQRLEIGRANVSPLSTNHPYLEDIADLGKYATPLPSEESIAQPISGEVPEVSILGGKKIYLNEEMSDKLRSALIELNKQTEFIKQALISLGVNDESVNRVERIDLIVPADVIAELPGEIVLEAADADEISKLIGLCAVGFIEEAVDVDGSQKIIFKVQEFFNKLNKEIEDNRVGRALVALINAIHLIDPILSETLKTENPEIASSDVMSRAKIEYLYSRLDLYAEDGVSVEYILKWHENFNQKGASLPLDGVSQERSAVTAVPSQEEGAPALQSPSEPARTDLSSGTAPASEPQIFPTPQPERTVEDQIPQELLNDGDPLRTMEQFIYGIEEE</sequence>
<evidence type="ECO:0000313" key="3">
    <source>
        <dbReference type="Proteomes" id="UP000177905"/>
    </source>
</evidence>